<evidence type="ECO:0000313" key="1">
    <source>
        <dbReference type="EMBL" id="QWQ36145.1"/>
    </source>
</evidence>
<protein>
    <recommendedName>
        <fullName evidence="3">Asp23/Gls24 family envelope stress response protein</fullName>
    </recommendedName>
</protein>
<reference evidence="1" key="1">
    <citation type="submission" date="2021-06" db="EMBL/GenBank/DDBJ databases">
        <title>Novel species in genus Arthrobacter.</title>
        <authorList>
            <person name="Zhang G."/>
        </authorList>
    </citation>
    <scope>NUCLEOTIDE SEQUENCE</scope>
    <source>
        <strain evidence="1">Zg-ZUI122</strain>
    </source>
</reference>
<dbReference type="KEGG" id="asun:KG104_17200"/>
<accession>A0A975S4W5</accession>
<dbReference type="RefSeq" id="WP_207348230.1">
    <property type="nucleotide sequence ID" value="NZ_CP076456.1"/>
</dbReference>
<gene>
    <name evidence="1" type="ORF">KG104_17200</name>
</gene>
<dbReference type="Proteomes" id="UP000680588">
    <property type="component" value="Chromosome"/>
</dbReference>
<organism evidence="1 2">
    <name type="scientific">Arthrobacter sunyaminii</name>
    <dbReference type="NCBI Taxonomy" id="2816859"/>
    <lineage>
        <taxon>Bacteria</taxon>
        <taxon>Bacillati</taxon>
        <taxon>Actinomycetota</taxon>
        <taxon>Actinomycetes</taxon>
        <taxon>Micrococcales</taxon>
        <taxon>Micrococcaceae</taxon>
        <taxon>Arthrobacter</taxon>
    </lineage>
</organism>
<dbReference type="EMBL" id="CP076456">
    <property type="protein sequence ID" value="QWQ36145.1"/>
    <property type="molecule type" value="Genomic_DNA"/>
</dbReference>
<sequence>MALEMRAGQVDCGRTVNRIWQDMLQPPDRHTRSCPDCRSVRADLEPLFRATNVLRDHDLRHPGLRPPYALKERVLDAAFLQMRRSPRLFLDGTAEGRVEISEAALAAVVRDAARAIGGVRARRCRIHHEPETGAGLLIHLRTAVAPGVDICRAMDFLRLTIHDAVETSVGVAPQAVHLTVEDLYDD</sequence>
<name>A0A975S4W5_9MICC</name>
<evidence type="ECO:0000313" key="2">
    <source>
        <dbReference type="Proteomes" id="UP000680588"/>
    </source>
</evidence>
<keyword evidence="2" id="KW-1185">Reference proteome</keyword>
<dbReference type="AlphaFoldDB" id="A0A975S4W5"/>
<evidence type="ECO:0008006" key="3">
    <source>
        <dbReference type="Google" id="ProtNLM"/>
    </source>
</evidence>
<proteinExistence type="predicted"/>